<feature type="active site" description="Nucleophile" evidence="11">
    <location>
        <position position="177"/>
    </location>
</feature>
<dbReference type="PIRSF" id="PIRSF000164">
    <property type="entry name" value="DHO_oxidase"/>
    <property type="match status" value="1"/>
</dbReference>
<evidence type="ECO:0000256" key="5">
    <source>
        <dbReference type="ARBA" id="ARBA00022630"/>
    </source>
</evidence>
<evidence type="ECO:0000259" key="12">
    <source>
        <dbReference type="Pfam" id="PF01180"/>
    </source>
</evidence>
<dbReference type="NCBIfam" id="NF003652">
    <property type="entry name" value="PRK05286.2-5"/>
    <property type="match status" value="1"/>
</dbReference>
<feature type="binding site" evidence="11">
    <location>
        <position position="65"/>
    </location>
    <ligand>
        <name>substrate</name>
    </ligand>
</feature>
<feature type="binding site" evidence="11">
    <location>
        <position position="239"/>
    </location>
    <ligand>
        <name>FMN</name>
        <dbReference type="ChEBI" id="CHEBI:58210"/>
    </ligand>
</feature>
<feature type="binding site" evidence="11">
    <location>
        <begin position="110"/>
        <end position="114"/>
    </location>
    <ligand>
        <name>substrate</name>
    </ligand>
</feature>
<evidence type="ECO:0000256" key="1">
    <source>
        <dbReference type="ARBA" id="ARBA00003125"/>
    </source>
</evidence>
<evidence type="ECO:0000256" key="4">
    <source>
        <dbReference type="ARBA" id="ARBA00005359"/>
    </source>
</evidence>
<feature type="binding site" evidence="11">
    <location>
        <position position="174"/>
    </location>
    <ligand>
        <name>substrate</name>
    </ligand>
</feature>
<dbReference type="EMBL" id="FUHU01000038">
    <property type="protein sequence ID" value="SJM63328.1"/>
    <property type="molecule type" value="Genomic_DNA"/>
</dbReference>
<keyword evidence="9 11" id="KW-0472">Membrane</keyword>
<name>A0A1R4G568_9MICO</name>
<dbReference type="CDD" id="cd04738">
    <property type="entry name" value="DHOD_2_like"/>
    <property type="match status" value="1"/>
</dbReference>
<dbReference type="NCBIfam" id="TIGR01036">
    <property type="entry name" value="pyrD_sub2"/>
    <property type="match status" value="1"/>
</dbReference>
<evidence type="ECO:0000313" key="13">
    <source>
        <dbReference type="EMBL" id="SJM63328.1"/>
    </source>
</evidence>
<comment type="subunit">
    <text evidence="11">Monomer.</text>
</comment>
<comment type="subcellular location">
    <subcellularLocation>
        <location evidence="11">Cell membrane</location>
        <topology evidence="11">Peripheral membrane protein</topology>
    </subcellularLocation>
    <subcellularLocation>
        <location evidence="2">Membrane</location>
    </subcellularLocation>
</comment>
<evidence type="ECO:0000256" key="3">
    <source>
        <dbReference type="ARBA" id="ARBA00005161"/>
    </source>
</evidence>
<evidence type="ECO:0000256" key="6">
    <source>
        <dbReference type="ARBA" id="ARBA00022643"/>
    </source>
</evidence>
<dbReference type="GO" id="GO:0044205">
    <property type="term" value="P:'de novo' UMP biosynthetic process"/>
    <property type="evidence" value="ECO:0007669"/>
    <property type="project" value="UniProtKB-UniRule"/>
</dbReference>
<dbReference type="InterPro" id="IPR005720">
    <property type="entry name" value="Dihydroorotate_DH_cat"/>
</dbReference>
<keyword evidence="7 11" id="KW-0665">Pyrimidine biosynthesis</keyword>
<accession>A0A1R4G568</accession>
<dbReference type="UniPathway" id="UPA00070">
    <property type="reaction ID" value="UER00946"/>
</dbReference>
<dbReference type="Pfam" id="PF01180">
    <property type="entry name" value="DHO_dh"/>
    <property type="match status" value="1"/>
</dbReference>
<feature type="binding site" evidence="11">
    <location>
        <begin position="61"/>
        <end position="65"/>
    </location>
    <ligand>
        <name>FMN</name>
        <dbReference type="ChEBI" id="CHEBI:58210"/>
    </ligand>
</feature>
<keyword evidence="6 11" id="KW-0288">FMN</keyword>
<comment type="similarity">
    <text evidence="4 11">Belongs to the dihydroorotate dehydrogenase family. Type 2 subfamily.</text>
</comment>
<dbReference type="PANTHER" id="PTHR48109">
    <property type="entry name" value="DIHYDROOROTATE DEHYDROGENASE (QUINONE), MITOCHONDRIAL-RELATED"/>
    <property type="match status" value="1"/>
</dbReference>
<evidence type="ECO:0000256" key="10">
    <source>
        <dbReference type="ARBA" id="ARBA00048639"/>
    </source>
</evidence>
<dbReference type="PROSITE" id="PS00912">
    <property type="entry name" value="DHODEHASE_2"/>
    <property type="match status" value="1"/>
</dbReference>
<keyword evidence="14" id="KW-1185">Reference proteome</keyword>
<keyword evidence="8 11" id="KW-0560">Oxidoreductase</keyword>
<feature type="binding site" evidence="11">
    <location>
        <position position="265"/>
    </location>
    <ligand>
        <name>FMN</name>
        <dbReference type="ChEBI" id="CHEBI:58210"/>
    </ligand>
</feature>
<gene>
    <name evidence="11" type="primary">pyrD</name>
    <name evidence="13" type="ORF">CZ674_08860</name>
</gene>
<dbReference type="OrthoDB" id="9802377at2"/>
<feature type="binding site" evidence="11">
    <location>
        <begin position="315"/>
        <end position="316"/>
    </location>
    <ligand>
        <name>FMN</name>
        <dbReference type="ChEBI" id="CHEBI:58210"/>
    </ligand>
</feature>
<dbReference type="InterPro" id="IPR005719">
    <property type="entry name" value="Dihydroorotate_DH_2"/>
</dbReference>
<evidence type="ECO:0000256" key="11">
    <source>
        <dbReference type="HAMAP-Rule" id="MF_00225"/>
    </source>
</evidence>
<feature type="binding site" evidence="11">
    <location>
        <position position="294"/>
    </location>
    <ligand>
        <name>FMN</name>
        <dbReference type="ChEBI" id="CHEBI:58210"/>
    </ligand>
</feature>
<feature type="binding site" evidence="11">
    <location>
        <position position="211"/>
    </location>
    <ligand>
        <name>FMN</name>
        <dbReference type="ChEBI" id="CHEBI:58210"/>
    </ligand>
</feature>
<evidence type="ECO:0000256" key="8">
    <source>
        <dbReference type="ARBA" id="ARBA00023002"/>
    </source>
</evidence>
<feature type="domain" description="Dihydroorotate dehydrogenase catalytic" evidence="12">
    <location>
        <begin position="44"/>
        <end position="337"/>
    </location>
</feature>
<feature type="binding site" evidence="11">
    <location>
        <position position="141"/>
    </location>
    <ligand>
        <name>FMN</name>
        <dbReference type="ChEBI" id="CHEBI:58210"/>
    </ligand>
</feature>
<dbReference type="InterPro" id="IPR001295">
    <property type="entry name" value="Dihydroorotate_DH_CS"/>
</dbReference>
<keyword evidence="11" id="KW-1003">Cell membrane</keyword>
<evidence type="ECO:0000256" key="9">
    <source>
        <dbReference type="ARBA" id="ARBA00023136"/>
    </source>
</evidence>
<reference evidence="13 14" key="1">
    <citation type="submission" date="2017-02" db="EMBL/GenBank/DDBJ databases">
        <authorList>
            <person name="Peterson S.W."/>
        </authorList>
    </citation>
    <scope>NUCLEOTIDE SEQUENCE [LARGE SCALE GENOMIC DNA]</scope>
    <source>
        <strain evidence="13 14">LMG 22410</strain>
    </source>
</reference>
<feature type="binding site" evidence="11">
    <location>
        <position position="179"/>
    </location>
    <ligand>
        <name>substrate</name>
    </ligand>
</feature>
<dbReference type="NCBIfam" id="NF003648">
    <property type="entry name" value="PRK05286.2-1"/>
    <property type="match status" value="1"/>
</dbReference>
<dbReference type="Proteomes" id="UP000195787">
    <property type="component" value="Unassembled WGS sequence"/>
</dbReference>
<dbReference type="PROSITE" id="PS00911">
    <property type="entry name" value="DHODEHASE_1"/>
    <property type="match status" value="1"/>
</dbReference>
<dbReference type="InterPro" id="IPR050074">
    <property type="entry name" value="DHO_dehydrogenase"/>
</dbReference>
<dbReference type="GO" id="GO:0005737">
    <property type="term" value="C:cytoplasm"/>
    <property type="evidence" value="ECO:0007669"/>
    <property type="project" value="InterPro"/>
</dbReference>
<evidence type="ECO:0000256" key="7">
    <source>
        <dbReference type="ARBA" id="ARBA00022975"/>
    </source>
</evidence>
<evidence type="ECO:0000313" key="14">
    <source>
        <dbReference type="Proteomes" id="UP000195787"/>
    </source>
</evidence>
<dbReference type="AlphaFoldDB" id="A0A1R4G568"/>
<protein>
    <recommendedName>
        <fullName evidence="11">Dihydroorotate dehydrogenase (quinone)</fullName>
        <ecNumber evidence="11">1.3.5.2</ecNumber>
    </recommendedName>
    <alternativeName>
        <fullName evidence="11">DHOdehase</fullName>
        <shortName evidence="11">DHOD</shortName>
        <shortName evidence="11">DHODase</shortName>
    </alternativeName>
    <alternativeName>
        <fullName evidence="11">Dihydroorotate oxidase</fullName>
    </alternativeName>
</protein>
<dbReference type="InterPro" id="IPR013785">
    <property type="entry name" value="Aldolase_TIM"/>
</dbReference>
<dbReference type="SUPFAM" id="SSF51395">
    <property type="entry name" value="FMN-linked oxidoreductases"/>
    <property type="match status" value="1"/>
</dbReference>
<organism evidence="13 14">
    <name type="scientific">Agrococcus casei LMG 22410</name>
    <dbReference type="NCBI Taxonomy" id="1255656"/>
    <lineage>
        <taxon>Bacteria</taxon>
        <taxon>Bacillati</taxon>
        <taxon>Actinomycetota</taxon>
        <taxon>Actinomycetes</taxon>
        <taxon>Micrococcales</taxon>
        <taxon>Microbacteriaceae</taxon>
        <taxon>Agrococcus</taxon>
    </lineage>
</organism>
<dbReference type="PANTHER" id="PTHR48109:SF4">
    <property type="entry name" value="DIHYDROOROTATE DEHYDROGENASE (QUINONE), MITOCHONDRIAL"/>
    <property type="match status" value="1"/>
</dbReference>
<keyword evidence="5 11" id="KW-0285">Flavoprotein</keyword>
<comment type="cofactor">
    <cofactor evidence="11">
        <name>FMN</name>
        <dbReference type="ChEBI" id="CHEBI:58210"/>
    </cofactor>
    <text evidence="11">Binds 1 FMN per subunit.</text>
</comment>
<feature type="binding site" evidence="11">
    <location>
        <position position="174"/>
    </location>
    <ligand>
        <name>FMN</name>
        <dbReference type="ChEBI" id="CHEBI:58210"/>
    </ligand>
</feature>
<sequence>MSLYDVLFDRVLRHFDTELAHSLGAIVVRAAGAARPGVRADPILRTRALDREFPTPFGIAAGFDKNATMLLGLGALGFGHVEVGTVTPKAQPGNPKPRLVRLVDDRALINRMGFNNEGIEAMADRLRAARSDGRRPVVGVNIGKNKSTPLESAADDYRAAALELAPHADYIAVNVSSPNTPGLRGLQDEAQLEPILSGVVEAAAGVPVLVKIAPDLDDDQIVGIAQLVTRLGLAGVIATNTTISREGLKTDPETVAAAGGGGLSGPLLAARSMEVLRLLRQTLPEDATVVSVGGVVTAHDVLARLDAGADLVQGYTSFVYEGPGWARTINRDLAALMRSRNV</sequence>
<dbReference type="GO" id="GO:0005886">
    <property type="term" value="C:plasma membrane"/>
    <property type="evidence" value="ECO:0007669"/>
    <property type="project" value="UniProtKB-SubCell"/>
</dbReference>
<comment type="catalytic activity">
    <reaction evidence="10 11">
        <text>(S)-dihydroorotate + a quinone = orotate + a quinol</text>
        <dbReference type="Rhea" id="RHEA:30187"/>
        <dbReference type="ChEBI" id="CHEBI:24646"/>
        <dbReference type="ChEBI" id="CHEBI:30839"/>
        <dbReference type="ChEBI" id="CHEBI:30864"/>
        <dbReference type="ChEBI" id="CHEBI:132124"/>
        <dbReference type="EC" id="1.3.5.2"/>
    </reaction>
</comment>
<dbReference type="GeneID" id="303173320"/>
<dbReference type="RefSeq" id="WP_086992192.1">
    <property type="nucleotide sequence ID" value="NZ_FUHU01000038.1"/>
</dbReference>
<dbReference type="HAMAP" id="MF_00225">
    <property type="entry name" value="DHO_dh_type2"/>
    <property type="match status" value="1"/>
</dbReference>
<comment type="function">
    <text evidence="1 11">Catalyzes the conversion of dihydroorotate to orotate with quinone as electron acceptor.</text>
</comment>
<proteinExistence type="inferred from homology"/>
<comment type="pathway">
    <text evidence="3 11">Pyrimidine metabolism; UMP biosynthesis via de novo pathway; orotate from (S)-dihydroorotate (quinone route): step 1/1.</text>
</comment>
<feature type="binding site" evidence="11">
    <location>
        <begin position="240"/>
        <end position="241"/>
    </location>
    <ligand>
        <name>substrate</name>
    </ligand>
</feature>
<dbReference type="InterPro" id="IPR012135">
    <property type="entry name" value="Dihydroorotate_DH_1_2"/>
</dbReference>
<dbReference type="GO" id="GO:0006207">
    <property type="term" value="P:'de novo' pyrimidine nucleobase biosynthetic process"/>
    <property type="evidence" value="ECO:0007669"/>
    <property type="project" value="UniProtKB-UniRule"/>
</dbReference>
<dbReference type="GO" id="GO:0106430">
    <property type="term" value="F:dihydroorotate dehydrogenase (quinone) activity"/>
    <property type="evidence" value="ECO:0007669"/>
    <property type="project" value="UniProtKB-EC"/>
</dbReference>
<dbReference type="Gene3D" id="3.20.20.70">
    <property type="entry name" value="Aldolase class I"/>
    <property type="match status" value="1"/>
</dbReference>
<evidence type="ECO:0000256" key="2">
    <source>
        <dbReference type="ARBA" id="ARBA00004370"/>
    </source>
</evidence>
<feature type="binding site" evidence="11">
    <location>
        <position position="85"/>
    </location>
    <ligand>
        <name>FMN</name>
        <dbReference type="ChEBI" id="CHEBI:58210"/>
    </ligand>
</feature>
<dbReference type="EC" id="1.3.5.2" evidence="11"/>